<dbReference type="OrthoDB" id="665957at2759"/>
<name>A0A2T7EIH2_9POAL</name>
<organism evidence="1 2">
    <name type="scientific">Panicum hallii var. hallii</name>
    <dbReference type="NCBI Taxonomy" id="1504633"/>
    <lineage>
        <taxon>Eukaryota</taxon>
        <taxon>Viridiplantae</taxon>
        <taxon>Streptophyta</taxon>
        <taxon>Embryophyta</taxon>
        <taxon>Tracheophyta</taxon>
        <taxon>Spermatophyta</taxon>
        <taxon>Magnoliopsida</taxon>
        <taxon>Liliopsida</taxon>
        <taxon>Poales</taxon>
        <taxon>Poaceae</taxon>
        <taxon>PACMAD clade</taxon>
        <taxon>Panicoideae</taxon>
        <taxon>Panicodae</taxon>
        <taxon>Paniceae</taxon>
        <taxon>Panicinae</taxon>
        <taxon>Panicum</taxon>
        <taxon>Panicum sect. Panicum</taxon>
    </lineage>
</organism>
<accession>A0A2T7EIH2</accession>
<dbReference type="PANTHER" id="PTHR33207">
    <property type="entry name" value="F-BOX DOMAIN CONTAINING PROTEIN-RELATED"/>
    <property type="match status" value="1"/>
</dbReference>
<sequence length="349" mass="37960">MDLHDDALGLVLERVGSHVSLIRAAAVCLPPPLPLPARARHARASKGPVFLPSSPPMVDARHFSLDFLPDGAGSGTILDSRGSLLLVMGRRGRGLASPGMVVCQPLTRRCEIIPPPADFNGGGFLCSCLVDGYANDNEASGHISISNFRVLCMFKRDGVMHAAMFTVGSSWSNKNIGHIAPSLQWPDFLGRAGGSWYFYVEGRILVELDGSTGDSTSSVIPAIEESDQRCKYLVTEGRDGKPRFFTVFNNTMKVFAKLHSGELALENSVLLSEATCGLPGYQPSFFIYGQEILTRGTGFVTLSPQFGEPWPYSIDLETMEAEPTTGDMGPMEYRYELPWPPALRACIDR</sequence>
<gene>
    <name evidence="1" type="ORF">GQ55_3G451000</name>
</gene>
<evidence type="ECO:0000313" key="1">
    <source>
        <dbReference type="EMBL" id="PUZ67626.1"/>
    </source>
</evidence>
<dbReference type="Proteomes" id="UP000244336">
    <property type="component" value="Chromosome 3"/>
</dbReference>
<protein>
    <recommendedName>
        <fullName evidence="3">DUF295 domain-containing protein</fullName>
    </recommendedName>
</protein>
<dbReference type="Gramene" id="PUZ67626">
    <property type="protein sequence ID" value="PUZ67626"/>
    <property type="gene ID" value="GQ55_3G451000"/>
</dbReference>
<dbReference type="AlphaFoldDB" id="A0A2T7EIH2"/>
<keyword evidence="2" id="KW-1185">Reference proteome</keyword>
<reference evidence="1 2" key="1">
    <citation type="submission" date="2018-04" db="EMBL/GenBank/DDBJ databases">
        <title>WGS assembly of Panicum hallii var. hallii HAL2.</title>
        <authorList>
            <person name="Lovell J."/>
            <person name="Jenkins J."/>
            <person name="Lowry D."/>
            <person name="Mamidi S."/>
            <person name="Sreedasyam A."/>
            <person name="Weng X."/>
            <person name="Barry K."/>
            <person name="Bonette J."/>
            <person name="Campitelli B."/>
            <person name="Daum C."/>
            <person name="Gordon S."/>
            <person name="Gould B."/>
            <person name="Lipzen A."/>
            <person name="MacQueen A."/>
            <person name="Palacio-Mejia J."/>
            <person name="Plott C."/>
            <person name="Shakirov E."/>
            <person name="Shu S."/>
            <person name="Yoshinaga Y."/>
            <person name="Zane M."/>
            <person name="Rokhsar D."/>
            <person name="Grimwood J."/>
            <person name="Schmutz J."/>
            <person name="Juenger T."/>
        </authorList>
    </citation>
    <scope>NUCLEOTIDE SEQUENCE [LARGE SCALE GENOMIC DNA]</scope>
    <source>
        <strain evidence="2">cv. HAL2</strain>
    </source>
</reference>
<evidence type="ECO:0000313" key="2">
    <source>
        <dbReference type="Proteomes" id="UP000244336"/>
    </source>
</evidence>
<proteinExistence type="predicted"/>
<dbReference type="EMBL" id="CM009751">
    <property type="protein sequence ID" value="PUZ67626.1"/>
    <property type="molecule type" value="Genomic_DNA"/>
</dbReference>
<evidence type="ECO:0008006" key="3">
    <source>
        <dbReference type="Google" id="ProtNLM"/>
    </source>
</evidence>